<evidence type="ECO:0000313" key="8">
    <source>
        <dbReference type="EMBL" id="BBM86953.1"/>
    </source>
</evidence>
<dbReference type="SUPFAM" id="SSF50486">
    <property type="entry name" value="FMT C-terminal domain-like"/>
    <property type="match status" value="1"/>
</dbReference>
<dbReference type="GO" id="GO:0005829">
    <property type="term" value="C:cytosol"/>
    <property type="evidence" value="ECO:0007669"/>
    <property type="project" value="TreeGrafter"/>
</dbReference>
<evidence type="ECO:0000256" key="2">
    <source>
        <dbReference type="ARBA" id="ARBA00012261"/>
    </source>
</evidence>
<comment type="catalytic activity">
    <reaction evidence="5">
        <text>L-methionyl-tRNA(fMet) + (6R)-10-formyltetrahydrofolate = N-formyl-L-methionyl-tRNA(fMet) + (6S)-5,6,7,8-tetrahydrofolate + H(+)</text>
        <dbReference type="Rhea" id="RHEA:24380"/>
        <dbReference type="Rhea" id="RHEA-COMP:9952"/>
        <dbReference type="Rhea" id="RHEA-COMP:9953"/>
        <dbReference type="ChEBI" id="CHEBI:15378"/>
        <dbReference type="ChEBI" id="CHEBI:57453"/>
        <dbReference type="ChEBI" id="CHEBI:78530"/>
        <dbReference type="ChEBI" id="CHEBI:78844"/>
        <dbReference type="ChEBI" id="CHEBI:195366"/>
        <dbReference type="EC" id="2.1.2.9"/>
    </reaction>
</comment>
<dbReference type="FunFam" id="3.40.50.12230:FF:000001">
    <property type="entry name" value="Methionyl-tRNA formyltransferase"/>
    <property type="match status" value="1"/>
</dbReference>
<comment type="function">
    <text evidence="5">Attaches a formyl group to the free amino group of methionyl-tRNA(fMet). The formyl group appears to play a dual role in the initiator identity of N-formylmethionyl-tRNA by promoting its recognition by IF2 and preventing the misappropriation of this tRNA by the elongation apparatus.</text>
</comment>
<evidence type="ECO:0000259" key="7">
    <source>
        <dbReference type="Pfam" id="PF02911"/>
    </source>
</evidence>
<dbReference type="EMBL" id="AP019860">
    <property type="protein sequence ID" value="BBM86953.1"/>
    <property type="molecule type" value="Genomic_DNA"/>
</dbReference>
<dbReference type="InterPro" id="IPR002376">
    <property type="entry name" value="Formyl_transf_N"/>
</dbReference>
<feature type="domain" description="Formyl transferase N-terminal" evidence="6">
    <location>
        <begin position="1"/>
        <end position="178"/>
    </location>
</feature>
<evidence type="ECO:0000259" key="6">
    <source>
        <dbReference type="Pfam" id="PF00551"/>
    </source>
</evidence>
<sequence>MKIIFWGTPEFAVPILDTLNKSSHEIVAIVSQPDKVKGRKKKLIPPEIAQYGHDHNIEVMQPQKLNKEFRQKLEEYAPDLMIVVAYGRILRQKILDIPKYGCVNVHFSLLPKYRGASPVNAAILNGDKETGITIMNMVREMDAGPILHQYITPIGAEDTTGDLLERLGNCAGQPLLEVIEKLEQKNIEPQPQDEEAVTYCGMISKKDGLINWEQPAEQIKRFVYAMSPWPSAHTNLTRNDKSDRVILHSVEVDFTHDGGKPGEVVKVDKEHVWVQTTSKTLKIKKIQKSGKSVLKVKDFLLGTKVSPGDFFG</sequence>
<dbReference type="InterPro" id="IPR044135">
    <property type="entry name" value="Met-tRNA-FMT_C"/>
</dbReference>
<dbReference type="SUPFAM" id="SSF53328">
    <property type="entry name" value="Formyltransferase"/>
    <property type="match status" value="1"/>
</dbReference>
<dbReference type="InterPro" id="IPR011034">
    <property type="entry name" value="Formyl_transferase-like_C_sf"/>
</dbReference>
<evidence type="ECO:0000256" key="5">
    <source>
        <dbReference type="HAMAP-Rule" id="MF_00182"/>
    </source>
</evidence>
<dbReference type="EC" id="2.1.2.9" evidence="2 5"/>
<dbReference type="InterPro" id="IPR041711">
    <property type="entry name" value="Met-tRNA-FMT_N"/>
</dbReference>
<dbReference type="PANTHER" id="PTHR11138:SF5">
    <property type="entry name" value="METHIONYL-TRNA FORMYLTRANSFERASE, MITOCHONDRIAL"/>
    <property type="match status" value="1"/>
</dbReference>
<accession>A0A5S9IRT4</accession>
<dbReference type="RefSeq" id="WP_173013588.1">
    <property type="nucleotide sequence ID" value="NZ_AP019860.1"/>
</dbReference>
<keyword evidence="4 5" id="KW-0648">Protein biosynthesis</keyword>
<gene>
    <name evidence="5" type="primary">fmt</name>
    <name evidence="8" type="ORF">UABAM_05355</name>
</gene>
<keyword evidence="3 5" id="KW-0808">Transferase</keyword>
<feature type="domain" description="Formyl transferase C-terminal" evidence="7">
    <location>
        <begin position="203"/>
        <end position="302"/>
    </location>
</feature>
<reference evidence="8 9" key="1">
    <citation type="submission" date="2019-08" db="EMBL/GenBank/DDBJ databases">
        <title>Complete genome sequence of Candidatus Uab amorphum.</title>
        <authorList>
            <person name="Shiratori T."/>
            <person name="Suzuki S."/>
            <person name="Kakizawa Y."/>
            <person name="Ishida K."/>
        </authorList>
    </citation>
    <scope>NUCLEOTIDE SEQUENCE [LARGE SCALE GENOMIC DNA]</scope>
    <source>
        <strain evidence="8 9">SRT547</strain>
    </source>
</reference>
<keyword evidence="9" id="KW-1185">Reference proteome</keyword>
<protein>
    <recommendedName>
        <fullName evidence="2 5">Methionyl-tRNA formyltransferase</fullName>
        <ecNumber evidence="2 5">2.1.2.9</ecNumber>
    </recommendedName>
</protein>
<organism evidence="8 9">
    <name type="scientific">Uabimicrobium amorphum</name>
    <dbReference type="NCBI Taxonomy" id="2596890"/>
    <lineage>
        <taxon>Bacteria</taxon>
        <taxon>Pseudomonadati</taxon>
        <taxon>Planctomycetota</taxon>
        <taxon>Candidatus Uabimicrobiia</taxon>
        <taxon>Candidatus Uabimicrobiales</taxon>
        <taxon>Candidatus Uabimicrobiaceae</taxon>
        <taxon>Candidatus Uabimicrobium</taxon>
    </lineage>
</organism>
<dbReference type="CDD" id="cd08704">
    <property type="entry name" value="Met_tRNA_FMT_C"/>
    <property type="match status" value="1"/>
</dbReference>
<dbReference type="NCBIfam" id="TIGR00460">
    <property type="entry name" value="fmt"/>
    <property type="match status" value="1"/>
</dbReference>
<dbReference type="InterPro" id="IPR005793">
    <property type="entry name" value="Formyl_trans_C"/>
</dbReference>
<dbReference type="AlphaFoldDB" id="A0A5S9IRT4"/>
<feature type="binding site" evidence="5">
    <location>
        <begin position="108"/>
        <end position="111"/>
    </location>
    <ligand>
        <name>(6S)-5,6,7,8-tetrahydrofolate</name>
        <dbReference type="ChEBI" id="CHEBI:57453"/>
    </ligand>
</feature>
<evidence type="ECO:0000256" key="1">
    <source>
        <dbReference type="ARBA" id="ARBA00010699"/>
    </source>
</evidence>
<evidence type="ECO:0000256" key="4">
    <source>
        <dbReference type="ARBA" id="ARBA00022917"/>
    </source>
</evidence>
<dbReference type="GO" id="GO:0004479">
    <property type="term" value="F:methionyl-tRNA formyltransferase activity"/>
    <property type="evidence" value="ECO:0007669"/>
    <property type="project" value="UniProtKB-UniRule"/>
</dbReference>
<dbReference type="CDD" id="cd08646">
    <property type="entry name" value="FMT_core_Met-tRNA-FMT_N"/>
    <property type="match status" value="1"/>
</dbReference>
<evidence type="ECO:0000313" key="9">
    <source>
        <dbReference type="Proteomes" id="UP000326354"/>
    </source>
</evidence>
<dbReference type="PANTHER" id="PTHR11138">
    <property type="entry name" value="METHIONYL-TRNA FORMYLTRANSFERASE"/>
    <property type="match status" value="1"/>
</dbReference>
<dbReference type="HAMAP" id="MF_00182">
    <property type="entry name" value="Formyl_trans"/>
    <property type="match status" value="1"/>
</dbReference>
<dbReference type="Pfam" id="PF02911">
    <property type="entry name" value="Formyl_trans_C"/>
    <property type="match status" value="1"/>
</dbReference>
<evidence type="ECO:0000256" key="3">
    <source>
        <dbReference type="ARBA" id="ARBA00022679"/>
    </source>
</evidence>
<comment type="similarity">
    <text evidence="1 5">Belongs to the Fmt family.</text>
</comment>
<dbReference type="InterPro" id="IPR036477">
    <property type="entry name" value="Formyl_transf_N_sf"/>
</dbReference>
<dbReference type="Gene3D" id="3.40.50.12230">
    <property type="match status" value="1"/>
</dbReference>
<dbReference type="Proteomes" id="UP000326354">
    <property type="component" value="Chromosome"/>
</dbReference>
<dbReference type="Pfam" id="PF00551">
    <property type="entry name" value="Formyl_trans_N"/>
    <property type="match status" value="1"/>
</dbReference>
<name>A0A5S9IRT4_UABAM</name>
<dbReference type="InterPro" id="IPR005794">
    <property type="entry name" value="Fmt"/>
</dbReference>
<proteinExistence type="inferred from homology"/>
<dbReference type="KEGG" id="uam:UABAM_05355"/>